<organism evidence="2">
    <name type="scientific">marine sediment metagenome</name>
    <dbReference type="NCBI Taxonomy" id="412755"/>
    <lineage>
        <taxon>unclassified sequences</taxon>
        <taxon>metagenomes</taxon>
        <taxon>ecological metagenomes</taxon>
    </lineage>
</organism>
<evidence type="ECO:0000313" key="2">
    <source>
        <dbReference type="EMBL" id="GAG77385.1"/>
    </source>
</evidence>
<dbReference type="AlphaFoldDB" id="X1A5E8"/>
<name>X1A5E8_9ZZZZ</name>
<proteinExistence type="predicted"/>
<reference evidence="2" key="1">
    <citation type="journal article" date="2014" name="Front. Microbiol.">
        <title>High frequency of phylogenetically diverse reductive dehalogenase-homologous genes in deep subseafloor sedimentary metagenomes.</title>
        <authorList>
            <person name="Kawai M."/>
            <person name="Futagami T."/>
            <person name="Toyoda A."/>
            <person name="Takaki Y."/>
            <person name="Nishi S."/>
            <person name="Hori S."/>
            <person name="Arai W."/>
            <person name="Tsubouchi T."/>
            <person name="Morono Y."/>
            <person name="Uchiyama I."/>
            <person name="Ito T."/>
            <person name="Fujiyama A."/>
            <person name="Inagaki F."/>
            <person name="Takami H."/>
        </authorList>
    </citation>
    <scope>NUCLEOTIDE SEQUENCE</scope>
    <source>
        <strain evidence="2">Expedition CK06-06</strain>
    </source>
</reference>
<keyword evidence="1" id="KW-1133">Transmembrane helix</keyword>
<evidence type="ECO:0000256" key="1">
    <source>
        <dbReference type="SAM" id="Phobius"/>
    </source>
</evidence>
<dbReference type="EMBL" id="BART01013465">
    <property type="protein sequence ID" value="GAG77385.1"/>
    <property type="molecule type" value="Genomic_DNA"/>
</dbReference>
<protein>
    <submittedName>
        <fullName evidence="2">Uncharacterized protein</fullName>
    </submittedName>
</protein>
<gene>
    <name evidence="2" type="ORF">S01H4_27516</name>
</gene>
<comment type="caution">
    <text evidence="2">The sequence shown here is derived from an EMBL/GenBank/DDBJ whole genome shotgun (WGS) entry which is preliminary data.</text>
</comment>
<feature type="transmembrane region" description="Helical" evidence="1">
    <location>
        <begin position="29"/>
        <end position="47"/>
    </location>
</feature>
<keyword evidence="1" id="KW-0472">Membrane</keyword>
<accession>X1A5E8</accession>
<keyword evidence="1" id="KW-0812">Transmembrane</keyword>
<sequence>MTKSGFCMILSALLYLTFRAGGYIAESNFALAGISLLMFALGAFVAFEGFRVLRKKK</sequence>